<evidence type="ECO:0000313" key="3">
    <source>
        <dbReference type="Proteomes" id="UP000216339"/>
    </source>
</evidence>
<organism evidence="2 3">
    <name type="scientific">Rubrivirga marina</name>
    <dbReference type="NCBI Taxonomy" id="1196024"/>
    <lineage>
        <taxon>Bacteria</taxon>
        <taxon>Pseudomonadati</taxon>
        <taxon>Rhodothermota</taxon>
        <taxon>Rhodothermia</taxon>
        <taxon>Rhodothermales</taxon>
        <taxon>Rubricoccaceae</taxon>
        <taxon>Rubrivirga</taxon>
    </lineage>
</organism>
<sequence>MPSKSQSVLLGAAVYTVAALITGFIAINGGTAGGYLASALCCVSALLGPFVAVWHYTSTNRLTIPAGTGAGMGAAAIALGGIVSYGITLLLQAINVYPSDTELMDRQREQLITQGLEPEQIEQAMQMGEMFQGVGGALLNLVIAALIGAVAGAIAASVFKKGAAVDELDAV</sequence>
<feature type="transmembrane region" description="Helical" evidence="1">
    <location>
        <begin position="7"/>
        <end position="27"/>
    </location>
</feature>
<dbReference type="RefSeq" id="WP_095511033.1">
    <property type="nucleotide sequence ID" value="NZ_MQWD01000001.1"/>
</dbReference>
<comment type="caution">
    <text evidence="2">The sequence shown here is derived from an EMBL/GenBank/DDBJ whole genome shotgun (WGS) entry which is preliminary data.</text>
</comment>
<protein>
    <recommendedName>
        <fullName evidence="4">DUF4199 domain-containing protein</fullName>
    </recommendedName>
</protein>
<proteinExistence type="predicted"/>
<evidence type="ECO:0000313" key="2">
    <source>
        <dbReference type="EMBL" id="PAP77364.1"/>
    </source>
</evidence>
<accession>A0A271J2U0</accession>
<feature type="transmembrane region" description="Helical" evidence="1">
    <location>
        <begin position="69"/>
        <end position="94"/>
    </location>
</feature>
<dbReference type="Proteomes" id="UP000216339">
    <property type="component" value="Unassembled WGS sequence"/>
</dbReference>
<keyword evidence="1" id="KW-0812">Transmembrane</keyword>
<keyword evidence="1" id="KW-0472">Membrane</keyword>
<keyword evidence="1" id="KW-1133">Transmembrane helix</keyword>
<gene>
    <name evidence="2" type="ORF">BSZ37_13435</name>
</gene>
<reference evidence="2 3" key="1">
    <citation type="submission" date="2016-11" db="EMBL/GenBank/DDBJ databases">
        <title>Study of marine rhodopsin-containing bacteria.</title>
        <authorList>
            <person name="Yoshizawa S."/>
            <person name="Kumagai Y."/>
            <person name="Kogure K."/>
        </authorList>
    </citation>
    <scope>NUCLEOTIDE SEQUENCE [LARGE SCALE GENOMIC DNA]</scope>
    <source>
        <strain evidence="2 3">SAORIC-28</strain>
    </source>
</reference>
<feature type="transmembrane region" description="Helical" evidence="1">
    <location>
        <begin position="137"/>
        <end position="159"/>
    </location>
</feature>
<dbReference type="EMBL" id="MQWD01000001">
    <property type="protein sequence ID" value="PAP77364.1"/>
    <property type="molecule type" value="Genomic_DNA"/>
</dbReference>
<evidence type="ECO:0008006" key="4">
    <source>
        <dbReference type="Google" id="ProtNLM"/>
    </source>
</evidence>
<dbReference type="AlphaFoldDB" id="A0A271J2U0"/>
<dbReference type="OrthoDB" id="9856326at2"/>
<evidence type="ECO:0000256" key="1">
    <source>
        <dbReference type="SAM" id="Phobius"/>
    </source>
</evidence>
<name>A0A271J2U0_9BACT</name>
<keyword evidence="3" id="KW-1185">Reference proteome</keyword>
<feature type="transmembrane region" description="Helical" evidence="1">
    <location>
        <begin position="33"/>
        <end position="57"/>
    </location>
</feature>